<name>A0A914KU37_MELIC</name>
<feature type="domain" description="DAGKc" evidence="1">
    <location>
        <begin position="149"/>
        <end position="220"/>
    </location>
</feature>
<organism evidence="2 3">
    <name type="scientific">Meloidogyne incognita</name>
    <name type="common">Southern root-knot nematode worm</name>
    <name type="synonym">Oxyuris incognita</name>
    <dbReference type="NCBI Taxonomy" id="6306"/>
    <lineage>
        <taxon>Eukaryota</taxon>
        <taxon>Metazoa</taxon>
        <taxon>Ecdysozoa</taxon>
        <taxon>Nematoda</taxon>
        <taxon>Chromadorea</taxon>
        <taxon>Rhabditida</taxon>
        <taxon>Tylenchina</taxon>
        <taxon>Tylenchomorpha</taxon>
        <taxon>Tylenchoidea</taxon>
        <taxon>Meloidogynidae</taxon>
        <taxon>Meloidogyninae</taxon>
        <taxon>Meloidogyne</taxon>
        <taxon>Meloidogyne incognita group</taxon>
    </lineage>
</organism>
<dbReference type="GO" id="GO:0006665">
    <property type="term" value="P:sphingolipid metabolic process"/>
    <property type="evidence" value="ECO:0007669"/>
    <property type="project" value="TreeGrafter"/>
</dbReference>
<proteinExistence type="predicted"/>
<keyword evidence="2" id="KW-1185">Reference proteome</keyword>
<dbReference type="InterPro" id="IPR017438">
    <property type="entry name" value="ATP-NAD_kinase_N"/>
</dbReference>
<dbReference type="InterPro" id="IPR050187">
    <property type="entry name" value="Lipid_Phosphate_FormReg"/>
</dbReference>
<dbReference type="AlphaFoldDB" id="A0A914KU37"/>
<dbReference type="PANTHER" id="PTHR12358:SF54">
    <property type="entry name" value="SPHINGOSINE KINASE RELATED PROTEIN"/>
    <property type="match status" value="1"/>
</dbReference>
<dbReference type="Pfam" id="PF00781">
    <property type="entry name" value="DAGK_cat"/>
    <property type="match status" value="1"/>
</dbReference>
<dbReference type="GO" id="GO:0001727">
    <property type="term" value="F:lipid kinase activity"/>
    <property type="evidence" value="ECO:0007669"/>
    <property type="project" value="TreeGrafter"/>
</dbReference>
<evidence type="ECO:0000313" key="3">
    <source>
        <dbReference type="WBParaSite" id="Minc3s00118g05092"/>
    </source>
</evidence>
<dbReference type="GO" id="GO:0016020">
    <property type="term" value="C:membrane"/>
    <property type="evidence" value="ECO:0007669"/>
    <property type="project" value="GOC"/>
</dbReference>
<dbReference type="Proteomes" id="UP000887563">
    <property type="component" value="Unplaced"/>
</dbReference>
<dbReference type="PANTHER" id="PTHR12358">
    <property type="entry name" value="SPHINGOSINE KINASE"/>
    <property type="match status" value="1"/>
</dbReference>
<reference evidence="3" key="1">
    <citation type="submission" date="2022-11" db="UniProtKB">
        <authorList>
            <consortium name="WormBaseParasite"/>
        </authorList>
    </citation>
    <scope>IDENTIFICATION</scope>
</reference>
<accession>A0A914KU37</accession>
<evidence type="ECO:0000259" key="1">
    <source>
        <dbReference type="PROSITE" id="PS50146"/>
    </source>
</evidence>
<evidence type="ECO:0000313" key="2">
    <source>
        <dbReference type="Proteomes" id="UP000887563"/>
    </source>
</evidence>
<dbReference type="WBParaSite" id="Minc3s00118g05092">
    <property type="protein sequence ID" value="Minc3s00118g05092"/>
    <property type="gene ID" value="Minc3s00118g05092"/>
</dbReference>
<dbReference type="Gene3D" id="3.40.50.10330">
    <property type="entry name" value="Probable inorganic polyphosphate/atp-NAD kinase, domain 1"/>
    <property type="match status" value="1"/>
</dbReference>
<dbReference type="InterPro" id="IPR016064">
    <property type="entry name" value="NAD/diacylglycerol_kinase_sf"/>
</dbReference>
<protein>
    <submittedName>
        <fullName evidence="3">DAGKc domain-containing protein</fullName>
    </submittedName>
</protein>
<dbReference type="PROSITE" id="PS50146">
    <property type="entry name" value="DAGK"/>
    <property type="match status" value="1"/>
</dbReference>
<sequence length="220" mass="25411">MIQNSSSKFQCELFLLPPIFNSSTKNNLNNNLNIKIKQTFLFSPNLLENLFLPISLSEDSKNILKIFPEDILSANRSCLGRDNSPPQFLFVAYPLYQENNKNEQRRRIRLQAKLTLLSDNSDDFIIFENVFNKWIGTFLAPHQPLTNSSTRRRILVLLNPFSGQQQALNLWANEVEMIWREAGYQIEIIVTERPFHATELAEQICLDRVDILALGGTVRK</sequence>
<dbReference type="SUPFAM" id="SSF111331">
    <property type="entry name" value="NAD kinase/diacylglycerol kinase-like"/>
    <property type="match status" value="1"/>
</dbReference>
<dbReference type="InterPro" id="IPR001206">
    <property type="entry name" value="Diacylglycerol_kinase_cat_dom"/>
</dbReference>